<keyword evidence="9" id="KW-0902">Two-component regulatory system</keyword>
<proteinExistence type="predicted"/>
<evidence type="ECO:0000256" key="7">
    <source>
        <dbReference type="ARBA" id="ARBA00022777"/>
    </source>
</evidence>
<evidence type="ECO:0000256" key="5">
    <source>
        <dbReference type="ARBA" id="ARBA00022679"/>
    </source>
</evidence>
<evidence type="ECO:0000313" key="14">
    <source>
        <dbReference type="EMBL" id="MEW9305767.1"/>
    </source>
</evidence>
<dbReference type="InterPro" id="IPR003660">
    <property type="entry name" value="HAMP_dom"/>
</dbReference>
<comment type="subcellular location">
    <subcellularLocation>
        <location evidence="2">Membrane</location>
        <topology evidence="2">Multi-pass membrane protein</topology>
    </subcellularLocation>
</comment>
<evidence type="ECO:0000256" key="9">
    <source>
        <dbReference type="ARBA" id="ARBA00023012"/>
    </source>
</evidence>
<feature type="domain" description="Histidine kinase" evidence="12">
    <location>
        <begin position="252"/>
        <end position="452"/>
    </location>
</feature>
<gene>
    <name evidence="14" type="ORF">ABXS05_09490</name>
</gene>
<evidence type="ECO:0000256" key="4">
    <source>
        <dbReference type="ARBA" id="ARBA00022553"/>
    </source>
</evidence>
<dbReference type="Gene3D" id="1.10.287.130">
    <property type="match status" value="1"/>
</dbReference>
<dbReference type="PANTHER" id="PTHR45436">
    <property type="entry name" value="SENSOR HISTIDINE KINASE YKOH"/>
    <property type="match status" value="1"/>
</dbReference>
<dbReference type="InterPro" id="IPR036097">
    <property type="entry name" value="HisK_dim/P_sf"/>
</dbReference>
<evidence type="ECO:0000259" key="12">
    <source>
        <dbReference type="PROSITE" id="PS50109"/>
    </source>
</evidence>
<dbReference type="EMBL" id="JBFNQD010000002">
    <property type="protein sequence ID" value="MEW9305767.1"/>
    <property type="molecule type" value="Genomic_DNA"/>
</dbReference>
<name>A0ABV3PJF6_9HYPH</name>
<evidence type="ECO:0000313" key="15">
    <source>
        <dbReference type="Proteomes" id="UP001555786"/>
    </source>
</evidence>
<dbReference type="RefSeq" id="WP_367623713.1">
    <property type="nucleotide sequence ID" value="NZ_JBFNQD010000002.1"/>
</dbReference>
<dbReference type="InterPro" id="IPR004358">
    <property type="entry name" value="Sig_transdc_His_kin-like_C"/>
</dbReference>
<dbReference type="Proteomes" id="UP001555786">
    <property type="component" value="Unassembled WGS sequence"/>
</dbReference>
<evidence type="ECO:0000256" key="3">
    <source>
        <dbReference type="ARBA" id="ARBA00012438"/>
    </source>
</evidence>
<keyword evidence="7 14" id="KW-0418">Kinase</keyword>
<dbReference type="InterPro" id="IPR050428">
    <property type="entry name" value="TCS_sensor_his_kinase"/>
</dbReference>
<dbReference type="CDD" id="cd00075">
    <property type="entry name" value="HATPase"/>
    <property type="match status" value="1"/>
</dbReference>
<dbReference type="PRINTS" id="PR00344">
    <property type="entry name" value="BCTRLSENSOR"/>
</dbReference>
<keyword evidence="6 11" id="KW-0812">Transmembrane</keyword>
<feature type="domain" description="HAMP" evidence="13">
    <location>
        <begin position="191"/>
        <end position="244"/>
    </location>
</feature>
<dbReference type="SUPFAM" id="SSF47384">
    <property type="entry name" value="Homodimeric domain of signal transducing histidine kinase"/>
    <property type="match status" value="1"/>
</dbReference>
<dbReference type="Pfam" id="PF00512">
    <property type="entry name" value="HisKA"/>
    <property type="match status" value="1"/>
</dbReference>
<dbReference type="GO" id="GO:0016301">
    <property type="term" value="F:kinase activity"/>
    <property type="evidence" value="ECO:0007669"/>
    <property type="project" value="UniProtKB-KW"/>
</dbReference>
<keyword evidence="15" id="KW-1185">Reference proteome</keyword>
<evidence type="ECO:0000256" key="2">
    <source>
        <dbReference type="ARBA" id="ARBA00004141"/>
    </source>
</evidence>
<dbReference type="CDD" id="cd00082">
    <property type="entry name" value="HisKA"/>
    <property type="match status" value="1"/>
</dbReference>
<accession>A0ABV3PJF6</accession>
<dbReference type="InterPro" id="IPR003594">
    <property type="entry name" value="HATPase_dom"/>
</dbReference>
<evidence type="ECO:0000259" key="13">
    <source>
        <dbReference type="PROSITE" id="PS50885"/>
    </source>
</evidence>
<dbReference type="Gene3D" id="3.30.565.10">
    <property type="entry name" value="Histidine kinase-like ATPase, C-terminal domain"/>
    <property type="match status" value="1"/>
</dbReference>
<reference evidence="14 15" key="1">
    <citation type="submission" date="2024-07" db="EMBL/GenBank/DDBJ databases">
        <title>Description of Labrys sedimenti sp. nov., isolated from a diclofenac-degrading enrichment culture.</title>
        <authorList>
            <person name="Tancsics A."/>
            <person name="Csepanyi A."/>
        </authorList>
    </citation>
    <scope>NUCLEOTIDE SEQUENCE [LARGE SCALE GENOMIC DNA]</scope>
    <source>
        <strain evidence="14 15">LMG 23578</strain>
    </source>
</reference>
<dbReference type="SMART" id="SM00387">
    <property type="entry name" value="HATPase_c"/>
    <property type="match status" value="1"/>
</dbReference>
<dbReference type="InterPro" id="IPR003661">
    <property type="entry name" value="HisK_dim/P_dom"/>
</dbReference>
<protein>
    <recommendedName>
        <fullName evidence="3">histidine kinase</fullName>
        <ecNumber evidence="3">2.7.13.3</ecNumber>
    </recommendedName>
</protein>
<evidence type="ECO:0000256" key="8">
    <source>
        <dbReference type="ARBA" id="ARBA00022989"/>
    </source>
</evidence>
<dbReference type="SMART" id="SM00388">
    <property type="entry name" value="HisKA"/>
    <property type="match status" value="1"/>
</dbReference>
<comment type="caution">
    <text evidence="14">The sequence shown here is derived from an EMBL/GenBank/DDBJ whole genome shotgun (WGS) entry which is preliminary data.</text>
</comment>
<sequence length="461" mass="50075">MTAASSPSLRWRLVKRLVAFQTVMLALIVVIVVVAVWGTARFADAYEDSALDVLRDALVRNTDDLLVLGETGDLRRLRREAPDLWFIIRDKQGRDLREGRVPADYAPFAAGMNHIQQIRLGEDRAGIDKPAAVLKWVDSAAGRVQILTGTQGHMSWQHLFWGVSLSSATVIGPLFVLMALVTLMVTPIVVRRALSGLGAAATQAGRIDIGQRGVRLPQAGVPAEIMPLVKAVNDALARLDKGYERHQRFLADAAHELRTPIAILTTRIASLPPGPEKTRLLEDASRLAVLTGQLLDFQRLDQQERPTATVDLAALAQRVIVDLAPLAFAAGYEIDFKADDGPILVTGDQTSLERALTNLIQNAIDHGGRRGTIGIRVDRSGRIEICDEGDGIPESETERIFEPFHRLRQDGRGAGLGLNLVREIVRLHGGHIAASNGPKGGACLEIDLPLAARQAEGKMLS</sequence>
<dbReference type="PANTHER" id="PTHR45436:SF15">
    <property type="entry name" value="SENSOR HISTIDINE KINASE CUSS"/>
    <property type="match status" value="1"/>
</dbReference>
<evidence type="ECO:0000256" key="11">
    <source>
        <dbReference type="SAM" id="Phobius"/>
    </source>
</evidence>
<keyword evidence="10 11" id="KW-0472">Membrane</keyword>
<keyword evidence="4" id="KW-0597">Phosphoprotein</keyword>
<dbReference type="PROSITE" id="PS50885">
    <property type="entry name" value="HAMP"/>
    <property type="match status" value="1"/>
</dbReference>
<dbReference type="Pfam" id="PF02518">
    <property type="entry name" value="HATPase_c"/>
    <property type="match status" value="1"/>
</dbReference>
<evidence type="ECO:0000256" key="10">
    <source>
        <dbReference type="ARBA" id="ARBA00023136"/>
    </source>
</evidence>
<evidence type="ECO:0000256" key="1">
    <source>
        <dbReference type="ARBA" id="ARBA00000085"/>
    </source>
</evidence>
<organism evidence="14 15">
    <name type="scientific">Labrys neptuniae</name>
    <dbReference type="NCBI Taxonomy" id="376174"/>
    <lineage>
        <taxon>Bacteria</taxon>
        <taxon>Pseudomonadati</taxon>
        <taxon>Pseudomonadota</taxon>
        <taxon>Alphaproteobacteria</taxon>
        <taxon>Hyphomicrobiales</taxon>
        <taxon>Xanthobacteraceae</taxon>
        <taxon>Labrys</taxon>
    </lineage>
</organism>
<dbReference type="InterPro" id="IPR036890">
    <property type="entry name" value="HATPase_C_sf"/>
</dbReference>
<dbReference type="PROSITE" id="PS50109">
    <property type="entry name" value="HIS_KIN"/>
    <property type="match status" value="1"/>
</dbReference>
<comment type="catalytic activity">
    <reaction evidence="1">
        <text>ATP + protein L-histidine = ADP + protein N-phospho-L-histidine.</text>
        <dbReference type="EC" id="2.7.13.3"/>
    </reaction>
</comment>
<feature type="transmembrane region" description="Helical" evidence="11">
    <location>
        <begin position="159"/>
        <end position="185"/>
    </location>
</feature>
<dbReference type="InterPro" id="IPR005467">
    <property type="entry name" value="His_kinase_dom"/>
</dbReference>
<feature type="transmembrane region" description="Helical" evidence="11">
    <location>
        <begin position="17"/>
        <end position="38"/>
    </location>
</feature>
<evidence type="ECO:0000256" key="6">
    <source>
        <dbReference type="ARBA" id="ARBA00022692"/>
    </source>
</evidence>
<dbReference type="SUPFAM" id="SSF55874">
    <property type="entry name" value="ATPase domain of HSP90 chaperone/DNA topoisomerase II/histidine kinase"/>
    <property type="match status" value="1"/>
</dbReference>
<keyword evidence="8 11" id="KW-1133">Transmembrane helix</keyword>
<keyword evidence="5" id="KW-0808">Transferase</keyword>
<dbReference type="EC" id="2.7.13.3" evidence="3"/>